<proteinExistence type="inferred from homology"/>
<dbReference type="InterPro" id="IPR000510">
    <property type="entry name" value="Nase/OxRdtase_comp1"/>
</dbReference>
<dbReference type="AlphaFoldDB" id="A0A7W4J6M6"/>
<name>A0A7W4J6M6_9PROT</name>
<organism evidence="8 9">
    <name type="scientific">Gluconacetobacter johannae</name>
    <dbReference type="NCBI Taxonomy" id="112140"/>
    <lineage>
        <taxon>Bacteria</taxon>
        <taxon>Pseudomonadati</taxon>
        <taxon>Pseudomonadota</taxon>
        <taxon>Alphaproteobacteria</taxon>
        <taxon>Acetobacterales</taxon>
        <taxon>Acetobacteraceae</taxon>
        <taxon>Gluconacetobacter</taxon>
    </lineage>
</organism>
<comment type="pathway">
    <text evidence="2">Cofactor biosynthesis; Fe-Mo cofactor biosynthesis.</text>
</comment>
<dbReference type="EMBL" id="JABEQH010000007">
    <property type="protein sequence ID" value="MBB2175642.1"/>
    <property type="molecule type" value="Genomic_DNA"/>
</dbReference>
<comment type="similarity">
    <text evidence="3 6">Belongs to the NifD/NifK/NifE/NifN family.</text>
</comment>
<evidence type="ECO:0000313" key="8">
    <source>
        <dbReference type="EMBL" id="MBB2175642.1"/>
    </source>
</evidence>
<accession>A0A7W4J6M6</accession>
<evidence type="ECO:0000256" key="5">
    <source>
        <dbReference type="ARBA" id="ARBA00023231"/>
    </source>
</evidence>
<protein>
    <recommendedName>
        <fullName evidence="4">Nitrogenase iron-molybdenum cofactor biosynthesis protein NifN</fullName>
    </recommendedName>
</protein>
<dbReference type="SUPFAM" id="SSF53807">
    <property type="entry name" value="Helical backbone' metal receptor"/>
    <property type="match status" value="1"/>
</dbReference>
<reference evidence="8 9" key="1">
    <citation type="submission" date="2020-04" db="EMBL/GenBank/DDBJ databases">
        <title>Description of novel Gluconacetobacter.</title>
        <authorList>
            <person name="Sombolestani A."/>
        </authorList>
    </citation>
    <scope>NUCLEOTIDE SEQUENCE [LARGE SCALE GENOMIC DNA]</scope>
    <source>
        <strain evidence="8 9">LMG 21312</strain>
    </source>
</reference>
<keyword evidence="5 6" id="KW-0535">Nitrogen fixation</keyword>
<sequence>MATIIQRRRAVSINPLKSSAPLGAALAYLGIDGSIPLLHGSQGCTSFALVLLVRHFKETIPLQTTAMEEVATILGGSGNMEEALLNLTRRVKPRFIGIASTALVETRGEDYAGDLKLIMDRQPELAHTRVVFASTPDYAGALEDGWARAVSAVISSIVLPWSPAVTPFRQVNILPGVHQTPADIEALKDMVESFGLYPVVLPDLSGSLDGHVADAWIPTTMGGARLEEIEQMARATHTIAIGEHMRAPAELLGSLTGVPLTVFPTLTGLAPCDRLVALLSRLSGNAVPGRYRRERSQLVDAMLDGHFHFGGRKIAIGADPDLLCALSHFFAGMGAEIVAAVASTGNSPSLDAIPAETVIIGDLTDLEDAAREHGAEVLVTHSHGRQGAHRLDIPLMRVGFPIFDRLGTAHMLSVGYRGTRDLIFRVANLFMGQMHDHVPADFADVLPAPIVEESSHVSPPATH</sequence>
<evidence type="ECO:0000256" key="4">
    <source>
        <dbReference type="ARBA" id="ARBA00013282"/>
    </source>
</evidence>
<dbReference type="GO" id="GO:0016163">
    <property type="term" value="F:nitrogenase activity"/>
    <property type="evidence" value="ECO:0007669"/>
    <property type="project" value="InterPro"/>
</dbReference>
<dbReference type="InterPro" id="IPR050152">
    <property type="entry name" value="ChlB/BchB/BchZ"/>
</dbReference>
<dbReference type="PROSITE" id="PS00699">
    <property type="entry name" value="NITROGENASE_1_1"/>
    <property type="match status" value="1"/>
</dbReference>
<evidence type="ECO:0000256" key="3">
    <source>
        <dbReference type="ARBA" id="ARBA00011002"/>
    </source>
</evidence>
<evidence type="ECO:0000259" key="7">
    <source>
        <dbReference type="Pfam" id="PF00148"/>
    </source>
</evidence>
<dbReference type="InterPro" id="IPR000318">
    <property type="entry name" value="Nase_comp1_CS"/>
</dbReference>
<comment type="function">
    <text evidence="1">This protein may play a role in the biosynthesis of the prosthetic group of nitrogenase (FeMo cofactor).</text>
</comment>
<dbReference type="PANTHER" id="PTHR33712:SF7">
    <property type="entry name" value="LIGHT-INDEPENDENT PROTOCHLOROPHYLLIDE REDUCTASE SUBUNIT B"/>
    <property type="match status" value="1"/>
</dbReference>
<evidence type="ECO:0000256" key="1">
    <source>
        <dbReference type="ARBA" id="ARBA00003171"/>
    </source>
</evidence>
<dbReference type="NCBIfam" id="TIGR01285">
    <property type="entry name" value="nifN"/>
    <property type="match status" value="1"/>
</dbReference>
<dbReference type="Pfam" id="PF00148">
    <property type="entry name" value="Oxidored_nitro"/>
    <property type="match status" value="1"/>
</dbReference>
<evidence type="ECO:0000256" key="2">
    <source>
        <dbReference type="ARBA" id="ARBA00005155"/>
    </source>
</evidence>
<feature type="domain" description="Nitrogenase/oxidoreductase component 1" evidence="7">
    <location>
        <begin position="19"/>
        <end position="430"/>
    </location>
</feature>
<dbReference type="InterPro" id="IPR005975">
    <property type="entry name" value="Nase_Mo-Fe_CF"/>
</dbReference>
<dbReference type="PANTHER" id="PTHR33712">
    <property type="entry name" value="LIGHT-INDEPENDENT PROTOCHLOROPHYLLIDE REDUCTASE SUBUNIT B"/>
    <property type="match status" value="1"/>
</dbReference>
<dbReference type="CDD" id="cd01966">
    <property type="entry name" value="Nitrogenase_NifN_1"/>
    <property type="match status" value="1"/>
</dbReference>
<dbReference type="Proteomes" id="UP000561066">
    <property type="component" value="Unassembled WGS sequence"/>
</dbReference>
<gene>
    <name evidence="8" type="primary">nifN</name>
    <name evidence="8" type="ORF">HLH21_06810</name>
</gene>
<dbReference type="GO" id="GO:0065003">
    <property type="term" value="P:protein-containing complex assembly"/>
    <property type="evidence" value="ECO:0007669"/>
    <property type="project" value="InterPro"/>
</dbReference>
<dbReference type="Gene3D" id="6.10.250.1090">
    <property type="match status" value="1"/>
</dbReference>
<dbReference type="RefSeq" id="WP_182942617.1">
    <property type="nucleotide sequence ID" value="NZ_JABEQH010000007.1"/>
</dbReference>
<dbReference type="Gene3D" id="3.40.50.1980">
    <property type="entry name" value="Nitrogenase molybdenum iron protein domain"/>
    <property type="match status" value="3"/>
</dbReference>
<comment type="caution">
    <text evidence="8">The sequence shown here is derived from an EMBL/GenBank/DDBJ whole genome shotgun (WGS) entry which is preliminary data.</text>
</comment>
<evidence type="ECO:0000313" key="9">
    <source>
        <dbReference type="Proteomes" id="UP000561066"/>
    </source>
</evidence>
<keyword evidence="9" id="KW-1185">Reference proteome</keyword>
<evidence type="ECO:0000256" key="6">
    <source>
        <dbReference type="RuleBase" id="RU004021"/>
    </source>
</evidence>
<dbReference type="UniPathway" id="UPA00782"/>